<dbReference type="Pfam" id="PF14372">
    <property type="entry name" value="hAT-like_RNase-H"/>
    <property type="match status" value="1"/>
</dbReference>
<evidence type="ECO:0000313" key="10">
    <source>
        <dbReference type="EnsemblPlants" id="QL11p031591:mrna"/>
    </source>
</evidence>
<feature type="region of interest" description="Disordered" evidence="7">
    <location>
        <begin position="1"/>
        <end position="41"/>
    </location>
</feature>
<evidence type="ECO:0000256" key="2">
    <source>
        <dbReference type="ARBA" id="ARBA00022723"/>
    </source>
</evidence>
<reference evidence="10 11" key="1">
    <citation type="journal article" date="2016" name="G3 (Bethesda)">
        <title>First Draft Assembly and Annotation of the Genome of a California Endemic Oak Quercus lobata Nee (Fagaceae).</title>
        <authorList>
            <person name="Sork V.L."/>
            <person name="Fitz-Gibbon S.T."/>
            <person name="Puiu D."/>
            <person name="Crepeau M."/>
            <person name="Gugger P.F."/>
            <person name="Sherman R."/>
            <person name="Stevens K."/>
            <person name="Langley C.H."/>
            <person name="Pellegrini M."/>
            <person name="Salzberg S.L."/>
        </authorList>
    </citation>
    <scope>NUCLEOTIDE SEQUENCE [LARGE SCALE GENOMIC DNA]</scope>
    <source>
        <strain evidence="10 11">cv. SW786</strain>
    </source>
</reference>
<feature type="domain" description="hAT-like transposase RNase-H fold" evidence="9">
    <location>
        <begin position="344"/>
        <end position="451"/>
    </location>
</feature>
<evidence type="ECO:0000256" key="7">
    <source>
        <dbReference type="SAM" id="MobiDB-lite"/>
    </source>
</evidence>
<dbReference type="GO" id="GO:0003677">
    <property type="term" value="F:DNA binding"/>
    <property type="evidence" value="ECO:0007669"/>
    <property type="project" value="UniProtKB-KW"/>
</dbReference>
<evidence type="ECO:0000313" key="11">
    <source>
        <dbReference type="Proteomes" id="UP000594261"/>
    </source>
</evidence>
<keyword evidence="11" id="KW-1185">Reference proteome</keyword>
<accession>A0A7N2MX95</accession>
<reference evidence="10" key="2">
    <citation type="submission" date="2021-01" db="UniProtKB">
        <authorList>
            <consortium name="EnsemblPlants"/>
        </authorList>
    </citation>
    <scope>IDENTIFICATION</scope>
</reference>
<dbReference type="PANTHER" id="PTHR46481:SF10">
    <property type="entry name" value="ZINC FINGER BED DOMAIN-CONTAINING PROTEIN 39"/>
    <property type="match status" value="1"/>
</dbReference>
<keyword evidence="6" id="KW-0539">Nucleus</keyword>
<dbReference type="InParanoid" id="A0A7N2MX95"/>
<evidence type="ECO:0000256" key="3">
    <source>
        <dbReference type="ARBA" id="ARBA00022771"/>
    </source>
</evidence>
<evidence type="ECO:0000259" key="8">
    <source>
        <dbReference type="Pfam" id="PF05699"/>
    </source>
</evidence>
<dbReference type="GO" id="GO:0046983">
    <property type="term" value="F:protein dimerization activity"/>
    <property type="evidence" value="ECO:0007669"/>
    <property type="project" value="InterPro"/>
</dbReference>
<proteinExistence type="predicted"/>
<name>A0A7N2MX95_QUELO</name>
<dbReference type="EnsemblPlants" id="QL11p031591:mrna">
    <property type="protein sequence ID" value="QL11p031591:mrna"/>
    <property type="gene ID" value="QL11p031591"/>
</dbReference>
<dbReference type="InterPro" id="IPR052035">
    <property type="entry name" value="ZnF_BED_domain_contain"/>
</dbReference>
<evidence type="ECO:0000256" key="4">
    <source>
        <dbReference type="ARBA" id="ARBA00022833"/>
    </source>
</evidence>
<evidence type="ECO:0000256" key="6">
    <source>
        <dbReference type="ARBA" id="ARBA00023242"/>
    </source>
</evidence>
<evidence type="ECO:0000256" key="1">
    <source>
        <dbReference type="ARBA" id="ARBA00004123"/>
    </source>
</evidence>
<dbReference type="SMART" id="SM00614">
    <property type="entry name" value="ZnF_BED"/>
    <property type="match status" value="1"/>
</dbReference>
<keyword evidence="3" id="KW-0863">Zinc-finger</keyword>
<dbReference type="Pfam" id="PF05699">
    <property type="entry name" value="Dimer_Tnp_hAT"/>
    <property type="match status" value="1"/>
</dbReference>
<dbReference type="PANTHER" id="PTHR46481">
    <property type="entry name" value="ZINC FINGER BED DOMAIN-CONTAINING PROTEIN 4"/>
    <property type="match status" value="1"/>
</dbReference>
<dbReference type="Proteomes" id="UP000594261">
    <property type="component" value="Chromosome 11"/>
</dbReference>
<dbReference type="OMA" id="FFATELR"/>
<evidence type="ECO:0000259" key="9">
    <source>
        <dbReference type="Pfam" id="PF14372"/>
    </source>
</evidence>
<protein>
    <recommendedName>
        <fullName evidence="12">Transposase</fullName>
    </recommendedName>
</protein>
<dbReference type="AlphaFoldDB" id="A0A7N2MX95"/>
<dbReference type="InterPro" id="IPR012337">
    <property type="entry name" value="RNaseH-like_sf"/>
</dbReference>
<feature type="domain" description="HAT C-terminal dimerisation" evidence="8">
    <location>
        <begin position="508"/>
        <end position="591"/>
    </location>
</feature>
<comment type="subcellular location">
    <subcellularLocation>
        <location evidence="1">Nucleus</location>
    </subcellularLocation>
</comment>
<dbReference type="Gramene" id="QL11p031591:mrna">
    <property type="protein sequence ID" value="QL11p031591:mrna"/>
    <property type="gene ID" value="QL11p031591"/>
</dbReference>
<keyword evidence="2" id="KW-0479">Metal-binding</keyword>
<keyword evidence="5" id="KW-0238">DNA-binding</keyword>
<dbReference type="EMBL" id="LRBV02000011">
    <property type="status" value="NOT_ANNOTATED_CDS"/>
    <property type="molecule type" value="Genomic_DNA"/>
</dbReference>
<sequence length="643" mass="74291">MDSMEPTQPDVATTRPTMRPPRPPQVISSSNPNKRKSPSTAWDHFEKFIDEEGRTKARRIYCSKEYMADSKIYGTSNLKNHTPICPEYLYNELHDGQDPLSKDVEEGNLVPRTFTNVVGRKVLAEMIILDELPFRFVENQGFRRILNFCIVDNHKGKTIGKMVESCLEEWNIEGIFTLTVDNASSNDVAISYLKDATNRWKGTVLGNEFVHVRCCAHILNLIVTDGLKHHNKSIDRVRHAVRYVKASPNRLQTFKRCVEKMKIESKVILCLDVATRWNSTYKMLENAEKFEHAFKRMEYEDLEYILHFRDGNYDRRPPNEDDWETCRKFVKFLKLFYNATKRFSGSLYVTSNTFFDEIYMIKRKIDLFSRSEDHFLYSMAKTMKEKFDKYWGSGEDSSKKGNVLLYVAVVLDPRKKVDYLNYCLSNLYGENVAKVITDLMESVLKRLFEHYNSTHSSYVSIQSASEISRMEGVSVDVDDDDDDDPDRFIASQYKAFRQGKQPVGCVDEVAKYLMENIEGENDKTFNILAWWKFNTNKYSILSRLARDVLAVPVSTVTSESAFSTGGRILDPFRSSLAPEMVQSLICTQNWLQSSVQISLRQAMDDVELFEDYGKCGKYWSNFHLEFGNGSSFVITLACNSNVQ</sequence>
<dbReference type="InterPro" id="IPR008906">
    <property type="entry name" value="HATC_C_dom"/>
</dbReference>
<evidence type="ECO:0000256" key="5">
    <source>
        <dbReference type="ARBA" id="ARBA00023125"/>
    </source>
</evidence>
<evidence type="ECO:0008006" key="12">
    <source>
        <dbReference type="Google" id="ProtNLM"/>
    </source>
</evidence>
<organism evidence="10 11">
    <name type="scientific">Quercus lobata</name>
    <name type="common">Valley oak</name>
    <dbReference type="NCBI Taxonomy" id="97700"/>
    <lineage>
        <taxon>Eukaryota</taxon>
        <taxon>Viridiplantae</taxon>
        <taxon>Streptophyta</taxon>
        <taxon>Embryophyta</taxon>
        <taxon>Tracheophyta</taxon>
        <taxon>Spermatophyta</taxon>
        <taxon>Magnoliopsida</taxon>
        <taxon>eudicotyledons</taxon>
        <taxon>Gunneridae</taxon>
        <taxon>Pentapetalae</taxon>
        <taxon>rosids</taxon>
        <taxon>fabids</taxon>
        <taxon>Fagales</taxon>
        <taxon>Fagaceae</taxon>
        <taxon>Quercus</taxon>
    </lineage>
</organism>
<dbReference type="InterPro" id="IPR025525">
    <property type="entry name" value="hAT-like_transposase_RNase-H"/>
</dbReference>
<keyword evidence="4" id="KW-0862">Zinc</keyword>
<dbReference type="SUPFAM" id="SSF53098">
    <property type="entry name" value="Ribonuclease H-like"/>
    <property type="match status" value="1"/>
</dbReference>